<dbReference type="Gene3D" id="3.10.20.90">
    <property type="entry name" value="Phosphatidylinositol 3-kinase Catalytic Subunit, Chain A, domain 1"/>
    <property type="match status" value="1"/>
</dbReference>
<reference evidence="3" key="1">
    <citation type="submission" date="2022-07" db="EMBL/GenBank/DDBJ databases">
        <title>Phylogenomic reconstructions and comparative analyses of Kickxellomycotina fungi.</title>
        <authorList>
            <person name="Reynolds N.K."/>
            <person name="Stajich J.E."/>
            <person name="Barry K."/>
            <person name="Grigoriev I.V."/>
            <person name="Crous P."/>
            <person name="Smith M.E."/>
        </authorList>
    </citation>
    <scope>NUCLEOTIDE SEQUENCE</scope>
    <source>
        <strain evidence="3">NRRL 1565</strain>
    </source>
</reference>
<evidence type="ECO:0000256" key="1">
    <source>
        <dbReference type="SAM" id="MobiDB-lite"/>
    </source>
</evidence>
<dbReference type="GO" id="GO:0007165">
    <property type="term" value="P:signal transduction"/>
    <property type="evidence" value="ECO:0007669"/>
    <property type="project" value="InterPro"/>
</dbReference>
<dbReference type="InterPro" id="IPR000159">
    <property type="entry name" value="RA_dom"/>
</dbReference>
<evidence type="ECO:0000313" key="4">
    <source>
        <dbReference type="Proteomes" id="UP001140094"/>
    </source>
</evidence>
<feature type="region of interest" description="Disordered" evidence="1">
    <location>
        <begin position="116"/>
        <end position="317"/>
    </location>
</feature>
<feature type="compositionally biased region" description="Low complexity" evidence="1">
    <location>
        <begin position="94"/>
        <end position="103"/>
    </location>
</feature>
<evidence type="ECO:0000313" key="3">
    <source>
        <dbReference type="EMBL" id="KAJ2794744.1"/>
    </source>
</evidence>
<organism evidence="3 4">
    <name type="scientific">Coemansia guatemalensis</name>
    <dbReference type="NCBI Taxonomy" id="2761395"/>
    <lineage>
        <taxon>Eukaryota</taxon>
        <taxon>Fungi</taxon>
        <taxon>Fungi incertae sedis</taxon>
        <taxon>Zoopagomycota</taxon>
        <taxon>Kickxellomycotina</taxon>
        <taxon>Kickxellomycetes</taxon>
        <taxon>Kickxellales</taxon>
        <taxon>Kickxellaceae</taxon>
        <taxon>Coemansia</taxon>
    </lineage>
</organism>
<protein>
    <recommendedName>
        <fullName evidence="2">Ras-associating domain-containing protein</fullName>
    </recommendedName>
</protein>
<feature type="compositionally biased region" description="Polar residues" evidence="1">
    <location>
        <begin position="188"/>
        <end position="200"/>
    </location>
</feature>
<feature type="compositionally biased region" description="Low complexity" evidence="1">
    <location>
        <begin position="122"/>
        <end position="135"/>
    </location>
</feature>
<feature type="compositionally biased region" description="Low complexity" evidence="1">
    <location>
        <begin position="270"/>
        <end position="284"/>
    </location>
</feature>
<feature type="region of interest" description="Disordered" evidence="1">
    <location>
        <begin position="28"/>
        <end position="61"/>
    </location>
</feature>
<dbReference type="InterPro" id="IPR039664">
    <property type="entry name" value="GRB/APBB1IP"/>
</dbReference>
<dbReference type="EMBL" id="JANBUO010002422">
    <property type="protein sequence ID" value="KAJ2794744.1"/>
    <property type="molecule type" value="Genomic_DNA"/>
</dbReference>
<feature type="non-terminal residue" evidence="3">
    <location>
        <position position="708"/>
    </location>
</feature>
<dbReference type="PROSITE" id="PS50200">
    <property type="entry name" value="RA"/>
    <property type="match status" value="1"/>
</dbReference>
<feature type="compositionally biased region" description="Acidic residues" evidence="1">
    <location>
        <begin position="46"/>
        <end position="55"/>
    </location>
</feature>
<feature type="region of interest" description="Disordered" evidence="1">
    <location>
        <begin position="350"/>
        <end position="398"/>
    </location>
</feature>
<feature type="compositionally biased region" description="Low complexity" evidence="1">
    <location>
        <begin position="165"/>
        <end position="178"/>
    </location>
</feature>
<dbReference type="OrthoDB" id="43122at2759"/>
<dbReference type="SUPFAM" id="SSF54236">
    <property type="entry name" value="Ubiquitin-like"/>
    <property type="match status" value="1"/>
</dbReference>
<feature type="region of interest" description="Disordered" evidence="1">
    <location>
        <begin position="78"/>
        <end position="103"/>
    </location>
</feature>
<dbReference type="AlphaFoldDB" id="A0A9W8HUC8"/>
<dbReference type="PANTHER" id="PTHR11243">
    <property type="entry name" value="GROWTH FACTOR RECEPTOR-BOUND PROTEIN"/>
    <property type="match status" value="1"/>
</dbReference>
<gene>
    <name evidence="3" type="ORF">H4R20_006125</name>
</gene>
<dbReference type="Proteomes" id="UP001140094">
    <property type="component" value="Unassembled WGS sequence"/>
</dbReference>
<dbReference type="PANTHER" id="PTHR11243:SF23">
    <property type="entry name" value="LD06925P"/>
    <property type="match status" value="1"/>
</dbReference>
<proteinExistence type="predicted"/>
<feature type="compositionally biased region" description="Basic and acidic residues" evidence="1">
    <location>
        <begin position="201"/>
        <end position="212"/>
    </location>
</feature>
<keyword evidence="4" id="KW-1185">Reference proteome</keyword>
<accession>A0A9W8HUC8</accession>
<sequence length="708" mass="75054">APVSRNVSVSGNTSAPCARSRLPSIAARRQRHADAVSKIPSSDCSANEDDDDDDVPLSVISSNSTYNSSVVAAIRRTKSVAPSALSPRPKAGETTEPTIPVPITRGVVKARSLLVSPRAKDSSSAAHLQAQQQDSASDDEDAPLDQLKVDLASGARAVPSNLIGSGSRTHSAASSRRAMPVTAGEDSTALTEAANNTSSNDDARIPKTRVDESIQEASHKSLPPVNDNDNAAPGTITDTCGNVHSSRSSVDTNGESQSVPSTAPSSPIQSFGSASISTSGSLSGRYCHSQAPNSPLPLSPLPKEDKTKKGSTYLPTGTALPVFPFKRRVAKARAAVQYVALADIMENAERAQGSQSDDGDAADDSNRLQRNKSGKAAAEDNSNPPGDQGDARSVASFATASSSGGTLMEVLRAGPVELLTASTEHSGSKATVERVVPEDYGDIDQLLVDLDGIRNGSLAARRRFSMALMRRSLAISNGLIEPIDYSDQNEDIADEEADAAVKSILEFKPLDVGGVGTDVDSPLGADLGLSDAIFTALSGAGEDSDDDDSQPLNLLAAKHSVAGDNSLQALASTNKAPTSPPRLELQLDTQPDAQPLEPPLPPAELTRTQKIHKALEQLELLNVRKVSIRIYVQDAQRYYTFSLTEFTTSEMIINDMKRSGIIDAEKSNWALFELVDHFGIERPLNHFENLMYVVESWEPRSNNYIIAK</sequence>
<evidence type="ECO:0000259" key="2">
    <source>
        <dbReference type="PROSITE" id="PS50200"/>
    </source>
</evidence>
<comment type="caution">
    <text evidence="3">The sequence shown here is derived from an EMBL/GenBank/DDBJ whole genome shotgun (WGS) entry which is preliminary data.</text>
</comment>
<feature type="non-terminal residue" evidence="3">
    <location>
        <position position="1"/>
    </location>
</feature>
<name>A0A9W8HUC8_9FUNG</name>
<feature type="domain" description="Ras-associating" evidence="2">
    <location>
        <begin position="624"/>
        <end position="708"/>
    </location>
</feature>
<dbReference type="InterPro" id="IPR029071">
    <property type="entry name" value="Ubiquitin-like_domsf"/>
</dbReference>
<feature type="compositionally biased region" description="Polar residues" evidence="1">
    <location>
        <begin position="236"/>
        <end position="269"/>
    </location>
</feature>